<reference evidence="2 3" key="1">
    <citation type="journal article" date="2018" name="Front. Microbiol.">
        <title>Adaptation of the Freshwater Bloom-Forming Cyanobacterium Microcystis aeruginosa to Brackish Water Is Driven by Recent Horizontal Transfer of Sucrose Genes.</title>
        <authorList>
            <person name="Tanabe Y."/>
            <person name="Hodoki Y."/>
            <person name="Sano T."/>
            <person name="Tada K."/>
            <person name="Watanabe M.M."/>
        </authorList>
    </citation>
    <scope>NUCLEOTIDE SEQUENCE [LARGE SCALE GENOMIC DNA]</scope>
    <source>
        <strain evidence="2 3">Sj</strain>
    </source>
</reference>
<dbReference type="SUPFAM" id="SSF50494">
    <property type="entry name" value="Trypsin-like serine proteases"/>
    <property type="match status" value="1"/>
</dbReference>
<dbReference type="GO" id="GO:0046906">
    <property type="term" value="F:tetrapyrrole binding"/>
    <property type="evidence" value="ECO:0007669"/>
    <property type="project" value="TreeGrafter"/>
</dbReference>
<dbReference type="InterPro" id="IPR037215">
    <property type="entry name" value="GUN4-like_sf"/>
</dbReference>
<accession>A0A2Z6UUJ7</accession>
<keyword evidence="2" id="KW-0645">Protease</keyword>
<comment type="caution">
    <text evidence="2">The sequence shown here is derived from an EMBL/GenBank/DDBJ whole genome shotgun (WGS) entry which is preliminary data.</text>
</comment>
<dbReference type="AlphaFoldDB" id="A0A2Z6UUJ7"/>
<dbReference type="Proteomes" id="UP000248272">
    <property type="component" value="Unassembled WGS sequence"/>
</dbReference>
<dbReference type="GO" id="GO:0008233">
    <property type="term" value="F:peptidase activity"/>
    <property type="evidence" value="ECO:0007669"/>
    <property type="project" value="UniProtKB-KW"/>
</dbReference>
<dbReference type="Pfam" id="PF13365">
    <property type="entry name" value="Trypsin_2"/>
    <property type="match status" value="1"/>
</dbReference>
<dbReference type="Gene3D" id="1.25.40.620">
    <property type="match status" value="1"/>
</dbReference>
<sequence length="426" mass="48081">MIKRWFAWLGIVSILIPFPVAIAQLDQSQLKEITVRIDVEGSYKEDGGSGVIVRQQGQFYTILTAYHVVQEKRNYKVLIFNSSNQQIIGSHIINEKNIKQIDDYDLAEITIQSSAKYRTANIGDSQQLQPTDDLTVSGYPLPSSKITKRLSTPTLNLGKFNDKLPPDALLKGKKGATLKMDVTTEVGMSGGAVVNKNGELVGILVEADKDASGNKSSSLAIPIDLYPQWQAIRNSQRLSSPLPSPNQTLEQLLAAKKWGQANDKTWEILLKEGDADQSGDLDSFEVKNLECSTLKYLDVKWQQASGGEYGFKVQRGIYSAYHSEYNRDNPESNIDKYTAFAQKVGWFNNIQEISKDLSPNSLYSRKKTNRGFYPIWFMYGEKIEKIPFGLPVPIYNEYNELDDLYKYREPWQSEGTILYGRLLDCL</sequence>
<evidence type="ECO:0000313" key="2">
    <source>
        <dbReference type="EMBL" id="GBL11281.1"/>
    </source>
</evidence>
<dbReference type="InterPro" id="IPR009003">
    <property type="entry name" value="Peptidase_S1_PA"/>
</dbReference>
<dbReference type="Pfam" id="PF05419">
    <property type="entry name" value="GUN4"/>
    <property type="match status" value="1"/>
</dbReference>
<organism evidence="2 3">
    <name type="scientific">Microcystis aeruginosa Sj</name>
    <dbReference type="NCBI Taxonomy" id="1979544"/>
    <lineage>
        <taxon>Bacteria</taxon>
        <taxon>Bacillati</taxon>
        <taxon>Cyanobacteriota</taxon>
        <taxon>Cyanophyceae</taxon>
        <taxon>Oscillatoriophycideae</taxon>
        <taxon>Chroococcales</taxon>
        <taxon>Microcystaceae</taxon>
        <taxon>Microcystis</taxon>
    </lineage>
</organism>
<dbReference type="PANTHER" id="PTHR34800:SF1">
    <property type="entry name" value="TETRAPYRROLE-BINDING PROTEIN, CHLOROPLASTIC"/>
    <property type="match status" value="1"/>
</dbReference>
<evidence type="ECO:0000259" key="1">
    <source>
        <dbReference type="Pfam" id="PF05419"/>
    </source>
</evidence>
<dbReference type="Gene3D" id="1.10.10.1770">
    <property type="entry name" value="Gun4-like"/>
    <property type="match status" value="1"/>
</dbReference>
<dbReference type="Gene3D" id="2.40.10.10">
    <property type="entry name" value="Trypsin-like serine proteases"/>
    <property type="match status" value="2"/>
</dbReference>
<dbReference type="InterPro" id="IPR043504">
    <property type="entry name" value="Peptidase_S1_PA_chymotrypsin"/>
</dbReference>
<gene>
    <name evidence="2" type="ORF">MSj_02784</name>
</gene>
<dbReference type="SUPFAM" id="SSF140869">
    <property type="entry name" value="GUN4-like"/>
    <property type="match status" value="1"/>
</dbReference>
<dbReference type="GO" id="GO:0006508">
    <property type="term" value="P:proteolysis"/>
    <property type="evidence" value="ECO:0007669"/>
    <property type="project" value="UniProtKB-KW"/>
</dbReference>
<protein>
    <submittedName>
        <fullName evidence="2">Serine protease HtrA-like protein</fullName>
    </submittedName>
</protein>
<name>A0A2Z6UUJ7_MICAE</name>
<feature type="domain" description="GUN4-like" evidence="1">
    <location>
        <begin position="247"/>
        <end position="351"/>
    </location>
</feature>
<evidence type="ECO:0000313" key="3">
    <source>
        <dbReference type="Proteomes" id="UP000248272"/>
    </source>
</evidence>
<dbReference type="EMBL" id="BDSG01000068">
    <property type="protein sequence ID" value="GBL11281.1"/>
    <property type="molecule type" value="Genomic_DNA"/>
</dbReference>
<dbReference type="InterPro" id="IPR008629">
    <property type="entry name" value="GUN4-like"/>
</dbReference>
<dbReference type="PANTHER" id="PTHR34800">
    <property type="entry name" value="TETRAPYRROLE-BINDING PROTEIN, CHLOROPLASTIC"/>
    <property type="match status" value="1"/>
</dbReference>
<keyword evidence="2" id="KW-0378">Hydrolase</keyword>
<proteinExistence type="predicted"/>